<dbReference type="EMBL" id="QRDP01000004">
    <property type="protein sequence ID" value="RED17237.1"/>
    <property type="molecule type" value="Genomic_DNA"/>
</dbReference>
<dbReference type="GO" id="GO:0008725">
    <property type="term" value="F:DNA-3-methyladenine glycosylase activity"/>
    <property type="evidence" value="ECO:0007669"/>
    <property type="project" value="InterPro"/>
</dbReference>
<dbReference type="AlphaFoldDB" id="A0A3D9FI29"/>
<name>A0A3D9FI29_9SPHN</name>
<feature type="binding site" evidence="1">
    <location>
        <position position="13"/>
    </location>
    <ligand>
        <name>Zn(2+)</name>
        <dbReference type="ChEBI" id="CHEBI:29105"/>
    </ligand>
</feature>
<dbReference type="GO" id="GO:0006284">
    <property type="term" value="P:base-excision repair"/>
    <property type="evidence" value="ECO:0007669"/>
    <property type="project" value="InterPro"/>
</dbReference>
<organism evidence="2 3">
    <name type="scientific">Parasphingopyxis lamellibrachiae</name>
    <dbReference type="NCBI Taxonomy" id="680125"/>
    <lineage>
        <taxon>Bacteria</taxon>
        <taxon>Pseudomonadati</taxon>
        <taxon>Pseudomonadota</taxon>
        <taxon>Alphaproteobacteria</taxon>
        <taxon>Sphingomonadales</taxon>
        <taxon>Sphingomonadaceae</taxon>
        <taxon>Parasphingopyxis</taxon>
    </lineage>
</organism>
<dbReference type="OrthoDB" id="9807664at2"/>
<feature type="binding site" evidence="1">
    <location>
        <position position="185"/>
    </location>
    <ligand>
        <name>Zn(2+)</name>
        <dbReference type="ChEBI" id="CHEBI:29105"/>
    </ligand>
</feature>
<feature type="binding site" evidence="1">
    <location>
        <position position="189"/>
    </location>
    <ligand>
        <name>Zn(2+)</name>
        <dbReference type="ChEBI" id="CHEBI:29105"/>
    </ligand>
</feature>
<dbReference type="SUPFAM" id="SSF48150">
    <property type="entry name" value="DNA-glycosylase"/>
    <property type="match status" value="1"/>
</dbReference>
<dbReference type="PANTHER" id="PTHR30037:SF4">
    <property type="entry name" value="DNA-3-METHYLADENINE GLYCOSYLASE I"/>
    <property type="match status" value="1"/>
</dbReference>
<sequence length="194" mass="22010">MDLTLGSDGRKRCFGGQPGKEFYGDYHDTDWGIPVHDDRQLFEMLILEGAQAGLSWETVLKKRDGYRRAFHGFDIERVAAMTDEELEALREDERIIRNRLKIRSARKNAIAFIAMQEEFGSFDSWLWSHVDGEPIVNRPQNFADVPASTTLSDTISEALKKRGMSFVGSTIIYAYLQAAGVVNDHVKGCCRYPN</sequence>
<comment type="caution">
    <text evidence="2">The sequence shown here is derived from an EMBL/GenBank/DDBJ whole genome shotgun (WGS) entry which is preliminary data.</text>
</comment>
<dbReference type="InterPro" id="IPR011257">
    <property type="entry name" value="DNA_glycosylase"/>
</dbReference>
<keyword evidence="1" id="KW-0862">Zinc</keyword>
<evidence type="ECO:0000313" key="3">
    <source>
        <dbReference type="Proteomes" id="UP000256310"/>
    </source>
</evidence>
<evidence type="ECO:0000256" key="1">
    <source>
        <dbReference type="PIRSR" id="PIRSR605019-1"/>
    </source>
</evidence>
<evidence type="ECO:0000313" key="2">
    <source>
        <dbReference type="EMBL" id="RED17237.1"/>
    </source>
</evidence>
<keyword evidence="1" id="KW-0479">Metal-binding</keyword>
<dbReference type="Proteomes" id="UP000256310">
    <property type="component" value="Unassembled WGS sequence"/>
</dbReference>
<dbReference type="RefSeq" id="WP_116236533.1">
    <property type="nucleotide sequence ID" value="NZ_QRDP01000004.1"/>
</dbReference>
<dbReference type="GO" id="GO:0046872">
    <property type="term" value="F:metal ion binding"/>
    <property type="evidence" value="ECO:0007669"/>
    <property type="project" value="UniProtKB-KW"/>
</dbReference>
<dbReference type="InterPro" id="IPR052891">
    <property type="entry name" value="DNA-3mA_glycosylase"/>
</dbReference>
<feature type="binding site" evidence="1">
    <location>
        <position position="27"/>
    </location>
    <ligand>
        <name>Zn(2+)</name>
        <dbReference type="ChEBI" id="CHEBI:29105"/>
    </ligand>
</feature>
<dbReference type="InterPro" id="IPR005019">
    <property type="entry name" value="Adenine_glyco"/>
</dbReference>
<dbReference type="Pfam" id="PF03352">
    <property type="entry name" value="Adenine_glyco"/>
    <property type="match status" value="1"/>
</dbReference>
<protein>
    <submittedName>
        <fullName evidence="2">DNA-3-methyladenine glycosylase I</fullName>
    </submittedName>
</protein>
<reference evidence="2 3" key="1">
    <citation type="submission" date="2018-07" db="EMBL/GenBank/DDBJ databases">
        <title>Genomic Encyclopedia of Type Strains, Phase IV (KMG-IV): sequencing the most valuable type-strain genomes for metagenomic binning, comparative biology and taxonomic classification.</title>
        <authorList>
            <person name="Goeker M."/>
        </authorList>
    </citation>
    <scope>NUCLEOTIDE SEQUENCE [LARGE SCALE GENOMIC DNA]</scope>
    <source>
        <strain evidence="2 3">DSM 26725</strain>
    </source>
</reference>
<keyword evidence="3" id="KW-1185">Reference proteome</keyword>
<dbReference type="PANTHER" id="PTHR30037">
    <property type="entry name" value="DNA-3-METHYLADENINE GLYCOSYLASE 1"/>
    <property type="match status" value="1"/>
</dbReference>
<gene>
    <name evidence="2" type="ORF">DFR46_2276</name>
</gene>
<dbReference type="Gene3D" id="1.10.340.30">
    <property type="entry name" value="Hypothetical protein, domain 2"/>
    <property type="match status" value="1"/>
</dbReference>
<proteinExistence type="predicted"/>
<accession>A0A3D9FI29</accession>